<evidence type="ECO:0000313" key="5">
    <source>
        <dbReference type="Proteomes" id="UP000051922"/>
    </source>
</evidence>
<dbReference type="AlphaFoldDB" id="A0A0R1U5W4"/>
<gene>
    <name evidence="4" type="ORF">FC50_GL002383</name>
</gene>
<comment type="caution">
    <text evidence="4">The sequence shown here is derived from an EMBL/GenBank/DDBJ whole genome shotgun (WGS) entry which is preliminary data.</text>
</comment>
<evidence type="ECO:0000256" key="1">
    <source>
        <dbReference type="ARBA" id="ARBA00004328"/>
    </source>
</evidence>
<feature type="compositionally biased region" description="Basic and acidic residues" evidence="2">
    <location>
        <begin position="69"/>
        <end position="84"/>
    </location>
</feature>
<comment type="subcellular location">
    <subcellularLocation>
        <location evidence="1">Virion</location>
    </subcellularLocation>
</comment>
<feature type="region of interest" description="Disordered" evidence="2">
    <location>
        <begin position="62"/>
        <end position="84"/>
    </location>
</feature>
<dbReference type="NCBIfam" id="TIGR01554">
    <property type="entry name" value="major_cap_HK97"/>
    <property type="match status" value="1"/>
</dbReference>
<accession>A0A0R1U5W4</accession>
<keyword evidence="5" id="KW-1185">Reference proteome</keyword>
<dbReference type="InterPro" id="IPR024455">
    <property type="entry name" value="Phage_capsid"/>
</dbReference>
<evidence type="ECO:0000256" key="2">
    <source>
        <dbReference type="SAM" id="MobiDB-lite"/>
    </source>
</evidence>
<sequence>MDKLQVKFNEVSAHCADLNSQLNAKLLDDTATPEDVKKIKDELNAAKVRRDELNEQIKAIKPAEPADNGNKKGTDITPKKNDKPDIKKAINDYLHSRGKVVDDAAQQVTSTEAGVLIPEEIIYNPEAEVNSVVDLSTLVTKTAVTTPKGTYPILMRATDRFNSVAELAENPALAAPNFKQVDWSVDTYRGAIPLSEESIADSAVDLTALVGNSIREKTVNTYNALIAPVLQGFTAKSTTVDTIVDDIKHILNVDLDPAYARAMVVTQSFFNVLDTLKDKEGRYLLHTATDSITDGTAKGTVLGVPVYVVGDTVLGTADGDQKAFIGDLKRAVLFADRQQTTLAWMENNIYGQYLGAAFRFGVKAADTNAGYFVTVPKA</sequence>
<dbReference type="RefSeq" id="WP_056956090.1">
    <property type="nucleotide sequence ID" value="NZ_AZFJ01000003.1"/>
</dbReference>
<proteinExistence type="predicted"/>
<feature type="domain" description="Phage capsid-like C-terminal" evidence="3">
    <location>
        <begin position="114"/>
        <end position="367"/>
    </location>
</feature>
<dbReference type="STRING" id="1423783.FC50_GL002383"/>
<dbReference type="PATRIC" id="fig|1423783.4.peg.2455"/>
<dbReference type="SUPFAM" id="SSF56563">
    <property type="entry name" value="Major capsid protein gp5"/>
    <property type="match status" value="1"/>
</dbReference>
<reference evidence="4 5" key="1">
    <citation type="journal article" date="2015" name="Genome Announc.">
        <title>Expanding the biotechnology potential of lactobacilli through comparative genomics of 213 strains and associated genera.</title>
        <authorList>
            <person name="Sun Z."/>
            <person name="Harris H.M."/>
            <person name="McCann A."/>
            <person name="Guo C."/>
            <person name="Argimon S."/>
            <person name="Zhang W."/>
            <person name="Yang X."/>
            <person name="Jeffery I.B."/>
            <person name="Cooney J.C."/>
            <person name="Kagawa T.F."/>
            <person name="Liu W."/>
            <person name="Song Y."/>
            <person name="Salvetti E."/>
            <person name="Wrobel A."/>
            <person name="Rasinkangas P."/>
            <person name="Parkhill J."/>
            <person name="Rea M.C."/>
            <person name="O'Sullivan O."/>
            <person name="Ritari J."/>
            <person name="Douillard F.P."/>
            <person name="Paul Ross R."/>
            <person name="Yang R."/>
            <person name="Briner A.E."/>
            <person name="Felis G.E."/>
            <person name="de Vos W.M."/>
            <person name="Barrangou R."/>
            <person name="Klaenhammer T.R."/>
            <person name="Caufield P.W."/>
            <person name="Cui Y."/>
            <person name="Zhang H."/>
            <person name="O'Toole P.W."/>
        </authorList>
    </citation>
    <scope>NUCLEOTIDE SEQUENCE [LARGE SCALE GENOMIC DNA]</scope>
    <source>
        <strain evidence="4 5">DSM 15945</strain>
    </source>
</reference>
<dbReference type="Gene3D" id="3.30.2400.10">
    <property type="entry name" value="Major capsid protein gp5"/>
    <property type="match status" value="1"/>
</dbReference>
<dbReference type="Pfam" id="PF05065">
    <property type="entry name" value="Phage_capsid"/>
    <property type="match status" value="1"/>
</dbReference>
<dbReference type="EMBL" id="AZFJ01000003">
    <property type="protein sequence ID" value="KRL88623.1"/>
    <property type="molecule type" value="Genomic_DNA"/>
</dbReference>
<dbReference type="Gene3D" id="3.30.2320.10">
    <property type="entry name" value="hypothetical protein PF0899 domain"/>
    <property type="match status" value="1"/>
</dbReference>
<evidence type="ECO:0000313" key="4">
    <source>
        <dbReference type="EMBL" id="KRL88623.1"/>
    </source>
</evidence>
<dbReference type="InterPro" id="IPR054612">
    <property type="entry name" value="Phage_capsid-like_C"/>
</dbReference>
<dbReference type="Proteomes" id="UP000051922">
    <property type="component" value="Unassembled WGS sequence"/>
</dbReference>
<dbReference type="OrthoDB" id="85826at2"/>
<evidence type="ECO:0000259" key="3">
    <source>
        <dbReference type="Pfam" id="PF05065"/>
    </source>
</evidence>
<name>A0A0R1U5W4_9LACO</name>
<protein>
    <submittedName>
        <fullName evidence="4">Major head protein</fullName>
    </submittedName>
</protein>
<organism evidence="4 5">
    <name type="scientific">Lacticaseibacillus pantheris DSM 15945 = JCM 12539 = NBRC 106106</name>
    <dbReference type="NCBI Taxonomy" id="1423783"/>
    <lineage>
        <taxon>Bacteria</taxon>
        <taxon>Bacillati</taxon>
        <taxon>Bacillota</taxon>
        <taxon>Bacilli</taxon>
        <taxon>Lactobacillales</taxon>
        <taxon>Lactobacillaceae</taxon>
        <taxon>Lacticaseibacillus</taxon>
    </lineage>
</organism>